<gene>
    <name evidence="5" type="ORF">KFL_000170220</name>
</gene>
<evidence type="ECO:0000256" key="2">
    <source>
        <dbReference type="ARBA" id="ARBA00022737"/>
    </source>
</evidence>
<organism evidence="5 6">
    <name type="scientific">Klebsormidium nitens</name>
    <name type="common">Green alga</name>
    <name type="synonym">Ulothrix nitens</name>
    <dbReference type="NCBI Taxonomy" id="105231"/>
    <lineage>
        <taxon>Eukaryota</taxon>
        <taxon>Viridiplantae</taxon>
        <taxon>Streptophyta</taxon>
        <taxon>Klebsormidiophyceae</taxon>
        <taxon>Klebsormidiales</taxon>
        <taxon>Klebsormidiaceae</taxon>
        <taxon>Klebsormidium</taxon>
    </lineage>
</organism>
<dbReference type="Pfam" id="PF00400">
    <property type="entry name" value="WD40"/>
    <property type="match status" value="2"/>
</dbReference>
<dbReference type="SMART" id="SM00320">
    <property type="entry name" value="WD40"/>
    <property type="match status" value="3"/>
</dbReference>
<dbReference type="Gene3D" id="2.130.10.10">
    <property type="entry name" value="YVTN repeat-like/Quinoprotein amine dehydrogenase"/>
    <property type="match status" value="1"/>
</dbReference>
<dbReference type="SUPFAM" id="SSF81383">
    <property type="entry name" value="F-box domain"/>
    <property type="match status" value="1"/>
</dbReference>
<evidence type="ECO:0000256" key="3">
    <source>
        <dbReference type="PROSITE-ProRule" id="PRU00221"/>
    </source>
</evidence>
<dbReference type="PROSITE" id="PS50082">
    <property type="entry name" value="WD_REPEATS_2"/>
    <property type="match status" value="2"/>
</dbReference>
<name>A0A1Y1HPZ4_KLENI</name>
<reference evidence="5 6" key="1">
    <citation type="journal article" date="2014" name="Nat. Commun.">
        <title>Klebsormidium flaccidum genome reveals primary factors for plant terrestrial adaptation.</title>
        <authorList>
            <person name="Hori K."/>
            <person name="Maruyama F."/>
            <person name="Fujisawa T."/>
            <person name="Togashi T."/>
            <person name="Yamamoto N."/>
            <person name="Seo M."/>
            <person name="Sato S."/>
            <person name="Yamada T."/>
            <person name="Mori H."/>
            <person name="Tajima N."/>
            <person name="Moriyama T."/>
            <person name="Ikeuchi M."/>
            <person name="Watanabe M."/>
            <person name="Wada H."/>
            <person name="Kobayashi K."/>
            <person name="Saito M."/>
            <person name="Masuda T."/>
            <person name="Sasaki-Sekimoto Y."/>
            <person name="Mashiguchi K."/>
            <person name="Awai K."/>
            <person name="Shimojima M."/>
            <person name="Masuda S."/>
            <person name="Iwai M."/>
            <person name="Nobusawa T."/>
            <person name="Narise T."/>
            <person name="Kondo S."/>
            <person name="Saito H."/>
            <person name="Sato R."/>
            <person name="Murakawa M."/>
            <person name="Ihara Y."/>
            <person name="Oshima-Yamada Y."/>
            <person name="Ohtaka K."/>
            <person name="Satoh M."/>
            <person name="Sonobe K."/>
            <person name="Ishii M."/>
            <person name="Ohtani R."/>
            <person name="Kanamori-Sato M."/>
            <person name="Honoki R."/>
            <person name="Miyazaki D."/>
            <person name="Mochizuki H."/>
            <person name="Umetsu J."/>
            <person name="Higashi K."/>
            <person name="Shibata D."/>
            <person name="Kamiya Y."/>
            <person name="Sato N."/>
            <person name="Nakamura Y."/>
            <person name="Tabata S."/>
            <person name="Ida S."/>
            <person name="Kurokawa K."/>
            <person name="Ohta H."/>
        </authorList>
    </citation>
    <scope>NUCLEOTIDE SEQUENCE [LARGE SCALE GENOMIC DNA]</scope>
    <source>
        <strain evidence="5 6">NIES-2285</strain>
    </source>
</reference>
<dbReference type="SUPFAM" id="SSF50978">
    <property type="entry name" value="WD40 repeat-like"/>
    <property type="match status" value="1"/>
</dbReference>
<feature type="repeat" description="WD" evidence="3">
    <location>
        <begin position="366"/>
        <end position="398"/>
    </location>
</feature>
<feature type="compositionally biased region" description="Basic and acidic residues" evidence="4">
    <location>
        <begin position="502"/>
        <end position="524"/>
    </location>
</feature>
<dbReference type="PROSITE" id="PS50294">
    <property type="entry name" value="WD_REPEATS_REGION"/>
    <property type="match status" value="1"/>
</dbReference>
<dbReference type="InterPro" id="IPR001680">
    <property type="entry name" value="WD40_rpt"/>
</dbReference>
<proteinExistence type="predicted"/>
<keyword evidence="2" id="KW-0677">Repeat</keyword>
<evidence type="ECO:0000313" key="6">
    <source>
        <dbReference type="Proteomes" id="UP000054558"/>
    </source>
</evidence>
<dbReference type="EMBL" id="DF236966">
    <property type="protein sequence ID" value="GAQ78676.1"/>
    <property type="molecule type" value="Genomic_DNA"/>
</dbReference>
<dbReference type="InterPro" id="IPR015943">
    <property type="entry name" value="WD40/YVTN_repeat-like_dom_sf"/>
</dbReference>
<accession>A0A1Y1HPZ4</accession>
<dbReference type="OMA" id="RASAYCD"/>
<evidence type="ECO:0000256" key="4">
    <source>
        <dbReference type="SAM" id="MobiDB-lite"/>
    </source>
</evidence>
<keyword evidence="6" id="KW-1185">Reference proteome</keyword>
<dbReference type="PANTHER" id="PTHR19857">
    <property type="entry name" value="MITOCHONDRIAL DIVISION PROTEIN 1-RELATED"/>
    <property type="match status" value="1"/>
</dbReference>
<dbReference type="Proteomes" id="UP000054558">
    <property type="component" value="Unassembled WGS sequence"/>
</dbReference>
<dbReference type="AlphaFoldDB" id="A0A1Y1HPZ4"/>
<feature type="compositionally biased region" description="Basic and acidic residues" evidence="4">
    <location>
        <begin position="177"/>
        <end position="187"/>
    </location>
</feature>
<dbReference type="InterPro" id="IPR051179">
    <property type="entry name" value="WD_repeat_multifunction"/>
</dbReference>
<feature type="region of interest" description="Disordered" evidence="4">
    <location>
        <begin position="164"/>
        <end position="187"/>
    </location>
</feature>
<keyword evidence="1 3" id="KW-0853">WD repeat</keyword>
<dbReference type="InterPro" id="IPR036047">
    <property type="entry name" value="F-box-like_dom_sf"/>
</dbReference>
<sequence length="533" mass="58191">MVAQCCSRMREAAYNDSVWQALFRREWPSIPFPPAQPTPPAWRHLFFDRWKACRQFRFQDPSVSKWACEGFSPVWQIAINFDQSITCLTCAELSTWTFSDKEAPVRNVSKHKRACKTGEKALMVPIELPMLDLRGCPAVSVDSGFHPVMLTSVSLSAGAEEAGRLNSPITPTPFEVGRTKKGERTPSSEALAPKEHFFLVAEDKVRLYSSLRGCCRTLSTTPPERVLALTDRVLDLPAGAPEAVIATGGEDKVVRLWTLGSRRKGEQRLVCTLRGHEDAIVFLSVARHDPSLLVSVGSAGTVKLWDAASALELRGATAGASKSCLATWKVLGPTAGLAMCGHVCYVAGKTAVTAIDLRSLRVLGPVASHADRISAMALNAAGDRLSTGTTSGSVFLWDPTLSDFLAPKPLAELTSHSGPVAQILIDRFKVVTRTDFESRVHVSAADTGVPICSFPPEGDNSLQLEWRADKLLMTMRGPLLVLGKLHIVSADFSRSRIAYECDEKKEEEQGSGDDLGRFWERHSDDVEDDSDAD</sequence>
<evidence type="ECO:0000313" key="5">
    <source>
        <dbReference type="EMBL" id="GAQ78676.1"/>
    </source>
</evidence>
<dbReference type="PANTHER" id="PTHR19857:SF8">
    <property type="entry name" value="ANGIO-ASSOCIATED MIGRATORY CELL PROTEIN"/>
    <property type="match status" value="1"/>
</dbReference>
<protein>
    <submittedName>
        <fullName evidence="5">Uncharacterized protein</fullName>
    </submittedName>
</protein>
<dbReference type="STRING" id="105231.A0A1Y1HPZ4"/>
<dbReference type="OrthoDB" id="727118at2759"/>
<evidence type="ECO:0000256" key="1">
    <source>
        <dbReference type="ARBA" id="ARBA00022574"/>
    </source>
</evidence>
<feature type="repeat" description="WD" evidence="3">
    <location>
        <begin position="273"/>
        <end position="315"/>
    </location>
</feature>
<dbReference type="InterPro" id="IPR036322">
    <property type="entry name" value="WD40_repeat_dom_sf"/>
</dbReference>
<feature type="region of interest" description="Disordered" evidence="4">
    <location>
        <begin position="502"/>
        <end position="533"/>
    </location>
</feature>